<keyword evidence="2" id="KW-1185">Reference proteome</keyword>
<sequence length="304" mass="34337">MTLRICFITDNKPGHKNQLEGLQNSLALKVELECVWLSVKTTPFSWLNLFKKNKQLNLPFVPDVVIAAGSDTQLFALTVKRQFNAFLVLLMRPSVFPQCLFDALIIPEHDKPKRSVRIFKSFGVLNKVRPHKLTEPSRKGLILIGGESKHYHWNSEAVLNQISTVIEKASNIDTWLLTDSRRTPEAFRALLGSKDGQKIEFFPHESTDANWLPAQMKAVDQIWVTPDSVSMVYEALSSGKITGLFVLSEIKQGRVVQGINNLMKGKLVLSVSDMDIELEHTHSFCEADRAADWLLSRLNEVRVG</sequence>
<dbReference type="RefSeq" id="WP_344798695.1">
    <property type="nucleotide sequence ID" value="NZ_BAABBN010000007.1"/>
</dbReference>
<comment type="caution">
    <text evidence="1">The sequence shown here is derived from an EMBL/GenBank/DDBJ whole genome shotgun (WGS) entry which is preliminary data.</text>
</comment>
<dbReference type="InterPro" id="IPR009367">
    <property type="entry name" value="Elm1-like"/>
</dbReference>
<dbReference type="Proteomes" id="UP001501565">
    <property type="component" value="Unassembled WGS sequence"/>
</dbReference>
<evidence type="ECO:0000313" key="1">
    <source>
        <dbReference type="EMBL" id="GAA3926497.1"/>
    </source>
</evidence>
<accession>A0ABP7MMV8</accession>
<evidence type="ECO:0000313" key="2">
    <source>
        <dbReference type="Proteomes" id="UP001501565"/>
    </source>
</evidence>
<dbReference type="EMBL" id="BAABBN010000007">
    <property type="protein sequence ID" value="GAA3926497.1"/>
    <property type="molecule type" value="Genomic_DNA"/>
</dbReference>
<name>A0ABP7MMV8_9GAMM</name>
<dbReference type="Pfam" id="PF06258">
    <property type="entry name" value="Mito_fiss_Elm1"/>
    <property type="match status" value="1"/>
</dbReference>
<proteinExistence type="predicted"/>
<reference evidence="2" key="1">
    <citation type="journal article" date="2019" name="Int. J. Syst. Evol. Microbiol.">
        <title>The Global Catalogue of Microorganisms (GCM) 10K type strain sequencing project: providing services to taxonomists for standard genome sequencing and annotation.</title>
        <authorList>
            <consortium name="The Broad Institute Genomics Platform"/>
            <consortium name="The Broad Institute Genome Sequencing Center for Infectious Disease"/>
            <person name="Wu L."/>
            <person name="Ma J."/>
        </authorList>
    </citation>
    <scope>NUCLEOTIDE SEQUENCE [LARGE SCALE GENOMIC DNA]</scope>
    <source>
        <strain evidence="2">JCM 17551</strain>
    </source>
</reference>
<gene>
    <name evidence="1" type="ORF">GCM10022277_23200</name>
</gene>
<protein>
    <submittedName>
        <fullName evidence="1">ELM1/GtrOC1 family putative glycosyltransferase</fullName>
    </submittedName>
</protein>
<organism evidence="1 2">
    <name type="scientific">Litoribacillus peritrichatus</name>
    <dbReference type="NCBI Taxonomy" id="718191"/>
    <lineage>
        <taxon>Bacteria</taxon>
        <taxon>Pseudomonadati</taxon>
        <taxon>Pseudomonadota</taxon>
        <taxon>Gammaproteobacteria</taxon>
        <taxon>Oceanospirillales</taxon>
        <taxon>Oceanospirillaceae</taxon>
        <taxon>Litoribacillus</taxon>
    </lineage>
</organism>